<dbReference type="EMBL" id="JAZGQO010000002">
    <property type="protein sequence ID" value="KAK6192617.1"/>
    <property type="molecule type" value="Genomic_DNA"/>
</dbReference>
<dbReference type="Pfam" id="PF03372">
    <property type="entry name" value="Exo_endo_phos"/>
    <property type="match status" value="1"/>
</dbReference>
<feature type="domain" description="Endonuclease/exonuclease/phosphatase" evidence="1">
    <location>
        <begin position="55"/>
        <end position="212"/>
    </location>
</feature>
<dbReference type="InterPro" id="IPR036691">
    <property type="entry name" value="Endo/exonu/phosph_ase_sf"/>
</dbReference>
<gene>
    <name evidence="2" type="ORF">SNE40_004060</name>
</gene>
<dbReference type="Proteomes" id="UP001347796">
    <property type="component" value="Unassembled WGS sequence"/>
</dbReference>
<keyword evidence="3" id="KW-1185">Reference proteome</keyword>
<evidence type="ECO:0000259" key="1">
    <source>
        <dbReference type="Pfam" id="PF03372"/>
    </source>
</evidence>
<dbReference type="Gene3D" id="3.60.10.10">
    <property type="entry name" value="Endonuclease/exonuclease/phosphatase"/>
    <property type="match status" value="1"/>
</dbReference>
<dbReference type="AlphaFoldDB" id="A0AAN8Q9C5"/>
<proteinExistence type="predicted"/>
<protein>
    <recommendedName>
        <fullName evidence="1">Endonuclease/exonuclease/phosphatase domain-containing protein</fullName>
    </recommendedName>
</protein>
<reference evidence="2 3" key="1">
    <citation type="submission" date="2024-01" db="EMBL/GenBank/DDBJ databases">
        <title>The genome of the rayed Mediterranean limpet Patella caerulea (Linnaeus, 1758).</title>
        <authorList>
            <person name="Anh-Thu Weber A."/>
            <person name="Halstead-Nussloch G."/>
        </authorList>
    </citation>
    <scope>NUCLEOTIDE SEQUENCE [LARGE SCALE GENOMIC DNA]</scope>
    <source>
        <strain evidence="2">AATW-2023a</strain>
        <tissue evidence="2">Whole specimen</tissue>
    </source>
</reference>
<name>A0AAN8Q9C5_PATCE</name>
<accession>A0AAN8Q9C5</accession>
<dbReference type="PANTHER" id="PTHR47510">
    <property type="entry name" value="REVERSE TRANSCRIPTASE DOMAIN-CONTAINING PROTEIN"/>
    <property type="match status" value="1"/>
</dbReference>
<dbReference type="PANTHER" id="PTHR47510:SF3">
    <property type="entry name" value="ENDO_EXONUCLEASE_PHOSPHATASE DOMAIN-CONTAINING PROTEIN"/>
    <property type="match status" value="1"/>
</dbReference>
<evidence type="ECO:0000313" key="2">
    <source>
        <dbReference type="EMBL" id="KAK6192617.1"/>
    </source>
</evidence>
<sequence>MNARSIIRHLPNGPTLRVNSNGRILMLQDKEETPTVTLGPLNRQNTDTTKLRICSLNVCGIKSKLLSPDFDDYIAPFDILCLNEIKIGKLDTIEIDNFEVYCNYRKDVKVSSGGVAVLIKNDLQKYVKIHSTNDDFTVWFTLDKIILGYELLFCAAYIPPYNTNYSKIEMFDILEDKYLELHKQDLKFCLLGDVNSRTGQLQDTVTPNTSNHTLYNHLDDYMIDNSDLADHLKSNGCPIMRTSKDTIINRYGERLIEMCLNLGICIANGRCGKDINVGNYTCDEKSVVDCMICSPQLLYNIEEFYIGDFENMLSDKHRPIHIALTSVLERSRPPIKTSNGNTRPVTKINWKNDLQEDFSMNINEDEISRINQILYNTEPCSVDQTGLDYIVKLIGSIFRESAAISGISRTISVTPNDCTKRKSTKKPWFNEICELKRKAFFCVKNTFKSVNTDINNLKLRQASSEYKRQLKTEYSLYYRAFNDHLKSIQRNNTKEYWRLLNSDRKRHDTDSIDIDRFHECFSKLNKAAPINEDTEKELLQQSFGDVENELNVPFTEKEITKCIQKLKPNKPYGIDNILNEYIKHTEKSLMQTYVALFNLILETGTIPSEWLTGIIRPLYKNKGARADLHNYRGITILSCLSKLFTAVVNDRLTKYIESMGSIGPEKTGCRKGYTTLDHIFTLKCLIDLYLSKKTRIYASL</sequence>
<organism evidence="2 3">
    <name type="scientific">Patella caerulea</name>
    <name type="common">Rayed Mediterranean limpet</name>
    <dbReference type="NCBI Taxonomy" id="87958"/>
    <lineage>
        <taxon>Eukaryota</taxon>
        <taxon>Metazoa</taxon>
        <taxon>Spiralia</taxon>
        <taxon>Lophotrochozoa</taxon>
        <taxon>Mollusca</taxon>
        <taxon>Gastropoda</taxon>
        <taxon>Patellogastropoda</taxon>
        <taxon>Patelloidea</taxon>
        <taxon>Patellidae</taxon>
        <taxon>Patella</taxon>
    </lineage>
</organism>
<dbReference type="InterPro" id="IPR005135">
    <property type="entry name" value="Endo/exonuclease/phosphatase"/>
</dbReference>
<evidence type="ECO:0000313" key="3">
    <source>
        <dbReference type="Proteomes" id="UP001347796"/>
    </source>
</evidence>
<dbReference type="SUPFAM" id="SSF56219">
    <property type="entry name" value="DNase I-like"/>
    <property type="match status" value="1"/>
</dbReference>
<comment type="caution">
    <text evidence="2">The sequence shown here is derived from an EMBL/GenBank/DDBJ whole genome shotgun (WGS) entry which is preliminary data.</text>
</comment>
<dbReference type="GO" id="GO:0003824">
    <property type="term" value="F:catalytic activity"/>
    <property type="evidence" value="ECO:0007669"/>
    <property type="project" value="InterPro"/>
</dbReference>